<organism evidence="3 4">
    <name type="scientific">Inhella gelatinilytica</name>
    <dbReference type="NCBI Taxonomy" id="2795030"/>
    <lineage>
        <taxon>Bacteria</taxon>
        <taxon>Pseudomonadati</taxon>
        <taxon>Pseudomonadota</taxon>
        <taxon>Betaproteobacteria</taxon>
        <taxon>Burkholderiales</taxon>
        <taxon>Sphaerotilaceae</taxon>
        <taxon>Inhella</taxon>
    </lineage>
</organism>
<dbReference type="RefSeq" id="WP_198099186.1">
    <property type="nucleotide sequence ID" value="NZ_JAEDAL010000001.1"/>
</dbReference>
<keyword evidence="1" id="KW-1133">Transmembrane helix</keyword>
<accession>A0A931IV58</accession>
<comment type="caution">
    <text evidence="3">The sequence shown here is derived from an EMBL/GenBank/DDBJ whole genome shotgun (WGS) entry which is preliminary data.</text>
</comment>
<keyword evidence="1" id="KW-0472">Membrane</keyword>
<feature type="chain" id="PRO_5037601513" evidence="2">
    <location>
        <begin position="24"/>
        <end position="154"/>
    </location>
</feature>
<sequence length="154" mass="15878">MKPVFRALLALLAGMMVAVAVIATVETASHQIWPIANVGVNARDPAAMAALIQSLPLGALVSVVLAWCAGAASGAWMGYRFAVAPQQASVGLGVAGVIWLATAANLAAIPHPTWMTLAGLLGVPLSGWAVVQWERRRMGSATRSSKAVETPPSQ</sequence>
<dbReference type="AlphaFoldDB" id="A0A931IV58"/>
<protein>
    <submittedName>
        <fullName evidence="3">Uncharacterized protein</fullName>
    </submittedName>
</protein>
<gene>
    <name evidence="3" type="ORF">I7X43_01850</name>
</gene>
<dbReference type="EMBL" id="JAEDAL010000001">
    <property type="protein sequence ID" value="MBH9551579.1"/>
    <property type="molecule type" value="Genomic_DNA"/>
</dbReference>
<evidence type="ECO:0000256" key="1">
    <source>
        <dbReference type="SAM" id="Phobius"/>
    </source>
</evidence>
<reference evidence="3" key="1">
    <citation type="submission" date="2020-12" db="EMBL/GenBank/DDBJ databases">
        <title>The genome sequence of Inhella sp. 4Y17.</title>
        <authorList>
            <person name="Liu Y."/>
        </authorList>
    </citation>
    <scope>NUCLEOTIDE SEQUENCE</scope>
    <source>
        <strain evidence="3">4Y10</strain>
    </source>
</reference>
<evidence type="ECO:0000256" key="2">
    <source>
        <dbReference type="SAM" id="SignalP"/>
    </source>
</evidence>
<keyword evidence="1" id="KW-0812">Transmembrane</keyword>
<feature type="transmembrane region" description="Helical" evidence="1">
    <location>
        <begin position="51"/>
        <end position="76"/>
    </location>
</feature>
<feature type="signal peptide" evidence="2">
    <location>
        <begin position="1"/>
        <end position="23"/>
    </location>
</feature>
<name>A0A931IV58_9BURK</name>
<evidence type="ECO:0000313" key="4">
    <source>
        <dbReference type="Proteomes" id="UP000620139"/>
    </source>
</evidence>
<dbReference type="Proteomes" id="UP000620139">
    <property type="component" value="Unassembled WGS sequence"/>
</dbReference>
<evidence type="ECO:0000313" key="3">
    <source>
        <dbReference type="EMBL" id="MBH9551579.1"/>
    </source>
</evidence>
<feature type="transmembrane region" description="Helical" evidence="1">
    <location>
        <begin position="114"/>
        <end position="133"/>
    </location>
</feature>
<feature type="transmembrane region" description="Helical" evidence="1">
    <location>
        <begin position="88"/>
        <end position="108"/>
    </location>
</feature>
<keyword evidence="4" id="KW-1185">Reference proteome</keyword>
<proteinExistence type="predicted"/>
<keyword evidence="2" id="KW-0732">Signal</keyword>